<proteinExistence type="predicted"/>
<evidence type="ECO:0000313" key="1">
    <source>
        <dbReference type="EMBL" id="KAK9236415.1"/>
    </source>
</evidence>
<comment type="caution">
    <text evidence="1">The sequence shown here is derived from an EMBL/GenBank/DDBJ whole genome shotgun (WGS) entry which is preliminary data.</text>
</comment>
<organism evidence="1 2">
    <name type="scientific">Lipomyces kononenkoae</name>
    <name type="common">Yeast</name>
    <dbReference type="NCBI Taxonomy" id="34357"/>
    <lineage>
        <taxon>Eukaryota</taxon>
        <taxon>Fungi</taxon>
        <taxon>Dikarya</taxon>
        <taxon>Ascomycota</taxon>
        <taxon>Saccharomycotina</taxon>
        <taxon>Lipomycetes</taxon>
        <taxon>Lipomycetales</taxon>
        <taxon>Lipomycetaceae</taxon>
        <taxon>Lipomyces</taxon>
    </lineage>
</organism>
<evidence type="ECO:0000313" key="2">
    <source>
        <dbReference type="Proteomes" id="UP001433508"/>
    </source>
</evidence>
<reference evidence="2" key="1">
    <citation type="journal article" date="2024" name="Front. Bioeng. Biotechnol.">
        <title>Genome-scale model development and genomic sequencing of the oleaginous clade Lipomyces.</title>
        <authorList>
            <person name="Czajka J.J."/>
            <person name="Han Y."/>
            <person name="Kim J."/>
            <person name="Mondo S.J."/>
            <person name="Hofstad B.A."/>
            <person name="Robles A."/>
            <person name="Haridas S."/>
            <person name="Riley R."/>
            <person name="LaButti K."/>
            <person name="Pangilinan J."/>
            <person name="Andreopoulos W."/>
            <person name="Lipzen A."/>
            <person name="Yan J."/>
            <person name="Wang M."/>
            <person name="Ng V."/>
            <person name="Grigoriev I.V."/>
            <person name="Spatafora J.W."/>
            <person name="Magnuson J.K."/>
            <person name="Baker S.E."/>
            <person name="Pomraning K.R."/>
        </authorList>
    </citation>
    <scope>NUCLEOTIDE SEQUENCE [LARGE SCALE GENOMIC DNA]</scope>
    <source>
        <strain evidence="2">CBS 7786</strain>
    </source>
</reference>
<keyword evidence="2" id="KW-1185">Reference proteome</keyword>
<accession>A0ACC3SYE0</accession>
<gene>
    <name evidence="1" type="ORF">V1525DRAFT_346134</name>
</gene>
<sequence length="238" mass="26131">MQTRYLHSPSWSLSGHMCLIVLLFFLLFDSLHALNDNQGQQTAKTVLLPIEASYHARRTRLVNAFDLVSESTFATPYNDRWKFGYLANITVGSPPQSVALQLDSKALEIWVQSSANPGCSNADLEYCAISGVYDRVKSTTAKPTTYQGTISYDDSTYARALAVEDAATIGGKKIPSLIFGESNESTALYGRLGLGRMSNTGGTRPDALQNKMLECGEFQLGVRSFSLRAGRANLRRID</sequence>
<dbReference type="EMBL" id="MU971388">
    <property type="protein sequence ID" value="KAK9236415.1"/>
    <property type="molecule type" value="Genomic_DNA"/>
</dbReference>
<dbReference type="Proteomes" id="UP001433508">
    <property type="component" value="Unassembled WGS sequence"/>
</dbReference>
<name>A0ACC3SYE0_LIPKO</name>
<protein>
    <submittedName>
        <fullName evidence="1">Aspartic peptidase domain-containing protein</fullName>
    </submittedName>
</protein>